<dbReference type="Proteomes" id="UP000307440">
    <property type="component" value="Unassembled WGS sequence"/>
</dbReference>
<evidence type="ECO:0000313" key="1">
    <source>
        <dbReference type="EMBL" id="TFK29565.1"/>
    </source>
</evidence>
<evidence type="ECO:0000313" key="2">
    <source>
        <dbReference type="Proteomes" id="UP000307440"/>
    </source>
</evidence>
<gene>
    <name evidence="1" type="ORF">FA15DRAFT_664113</name>
</gene>
<dbReference type="OrthoDB" id="2836601at2759"/>
<accession>A0A5C3LA68</accession>
<protein>
    <submittedName>
        <fullName evidence="1">Uncharacterized protein</fullName>
    </submittedName>
</protein>
<reference evidence="1 2" key="1">
    <citation type="journal article" date="2019" name="Nat. Ecol. Evol.">
        <title>Megaphylogeny resolves global patterns of mushroom evolution.</title>
        <authorList>
            <person name="Varga T."/>
            <person name="Krizsan K."/>
            <person name="Foldi C."/>
            <person name="Dima B."/>
            <person name="Sanchez-Garcia M."/>
            <person name="Sanchez-Ramirez S."/>
            <person name="Szollosi G.J."/>
            <person name="Szarkandi J.G."/>
            <person name="Papp V."/>
            <person name="Albert L."/>
            <person name="Andreopoulos W."/>
            <person name="Angelini C."/>
            <person name="Antonin V."/>
            <person name="Barry K.W."/>
            <person name="Bougher N.L."/>
            <person name="Buchanan P."/>
            <person name="Buyck B."/>
            <person name="Bense V."/>
            <person name="Catcheside P."/>
            <person name="Chovatia M."/>
            <person name="Cooper J."/>
            <person name="Damon W."/>
            <person name="Desjardin D."/>
            <person name="Finy P."/>
            <person name="Geml J."/>
            <person name="Haridas S."/>
            <person name="Hughes K."/>
            <person name="Justo A."/>
            <person name="Karasinski D."/>
            <person name="Kautmanova I."/>
            <person name="Kiss B."/>
            <person name="Kocsube S."/>
            <person name="Kotiranta H."/>
            <person name="LaButti K.M."/>
            <person name="Lechner B.E."/>
            <person name="Liimatainen K."/>
            <person name="Lipzen A."/>
            <person name="Lukacs Z."/>
            <person name="Mihaltcheva S."/>
            <person name="Morgado L.N."/>
            <person name="Niskanen T."/>
            <person name="Noordeloos M.E."/>
            <person name="Ohm R.A."/>
            <person name="Ortiz-Santana B."/>
            <person name="Ovrebo C."/>
            <person name="Racz N."/>
            <person name="Riley R."/>
            <person name="Savchenko A."/>
            <person name="Shiryaev A."/>
            <person name="Soop K."/>
            <person name="Spirin V."/>
            <person name="Szebenyi C."/>
            <person name="Tomsovsky M."/>
            <person name="Tulloss R.E."/>
            <person name="Uehling J."/>
            <person name="Grigoriev I.V."/>
            <person name="Vagvolgyi C."/>
            <person name="Papp T."/>
            <person name="Martin F.M."/>
            <person name="Miettinen O."/>
            <person name="Hibbett D.S."/>
            <person name="Nagy L.G."/>
        </authorList>
    </citation>
    <scope>NUCLEOTIDE SEQUENCE [LARGE SCALE GENOMIC DNA]</scope>
    <source>
        <strain evidence="1 2">CBS 121175</strain>
    </source>
</reference>
<sequence>MSQLATKARPISYAEAVNMLTDKDVCRDVDDACAKLSQAMALLMQRFNAVAKQMHTIDLQRLTKPLKPGWESICKEYQEVACLYRANAGTISGRLKLFCTAVLPVAARVADPRSRRSHEEVTQVLQSFMAITAEHAMHTRSLLKRTIMLIRTMVAFHSELAELVGRQASSGRKEMQDLSVKVDELEMQVRHVCSLNAELTQVGAVHSVYAIFRTVSLFGEKPTKSKIPGQRLALTDDLAKVSKAFESLDTKRNEFAHAEYCAQVRSAQSEFLSRVQTTVSPLISDALLYLESSLTLFLAIWVRLRTDCCEIGHWINHPNFEAPVVSACQQSGKTLYVSLAQCLDVYIAGLDAVVVA</sequence>
<dbReference type="AlphaFoldDB" id="A0A5C3LA68"/>
<name>A0A5C3LA68_COPMA</name>
<dbReference type="EMBL" id="ML210149">
    <property type="protein sequence ID" value="TFK29565.1"/>
    <property type="molecule type" value="Genomic_DNA"/>
</dbReference>
<organism evidence="1 2">
    <name type="scientific">Coprinopsis marcescibilis</name>
    <name type="common">Agaric fungus</name>
    <name type="synonym">Psathyrella marcescibilis</name>
    <dbReference type="NCBI Taxonomy" id="230819"/>
    <lineage>
        <taxon>Eukaryota</taxon>
        <taxon>Fungi</taxon>
        <taxon>Dikarya</taxon>
        <taxon>Basidiomycota</taxon>
        <taxon>Agaricomycotina</taxon>
        <taxon>Agaricomycetes</taxon>
        <taxon>Agaricomycetidae</taxon>
        <taxon>Agaricales</taxon>
        <taxon>Agaricineae</taxon>
        <taxon>Psathyrellaceae</taxon>
        <taxon>Coprinopsis</taxon>
    </lineage>
</organism>
<proteinExistence type="predicted"/>
<keyword evidence="2" id="KW-1185">Reference proteome</keyword>